<dbReference type="EMBL" id="SOYY01000017">
    <property type="protein sequence ID" value="KAA0709151.1"/>
    <property type="molecule type" value="Genomic_DNA"/>
</dbReference>
<keyword evidence="1" id="KW-1133">Transmembrane helix</keyword>
<evidence type="ECO:0000313" key="2">
    <source>
        <dbReference type="EMBL" id="KAA0709151.1"/>
    </source>
</evidence>
<name>A0A5A9NJR3_9TELE</name>
<comment type="caution">
    <text evidence="2">The sequence shown here is derived from an EMBL/GenBank/DDBJ whole genome shotgun (WGS) entry which is preliminary data.</text>
</comment>
<dbReference type="Proteomes" id="UP000324632">
    <property type="component" value="Chromosome 17"/>
</dbReference>
<keyword evidence="1" id="KW-0472">Membrane</keyword>
<evidence type="ECO:0000256" key="1">
    <source>
        <dbReference type="SAM" id="Phobius"/>
    </source>
</evidence>
<proteinExistence type="predicted"/>
<feature type="transmembrane region" description="Helical" evidence="1">
    <location>
        <begin position="105"/>
        <end position="124"/>
    </location>
</feature>
<feature type="transmembrane region" description="Helical" evidence="1">
    <location>
        <begin position="73"/>
        <end position="93"/>
    </location>
</feature>
<evidence type="ECO:0000313" key="3">
    <source>
        <dbReference type="Proteomes" id="UP000324632"/>
    </source>
</evidence>
<reference evidence="2 3" key="1">
    <citation type="journal article" date="2019" name="Mol. Ecol. Resour.">
        <title>Chromosome-level genome assembly of Triplophysa tibetana, a fish adapted to the harsh high-altitude environment of the Tibetan Plateau.</title>
        <authorList>
            <person name="Yang X."/>
            <person name="Liu H."/>
            <person name="Ma Z."/>
            <person name="Zou Y."/>
            <person name="Zou M."/>
            <person name="Mao Y."/>
            <person name="Li X."/>
            <person name="Wang H."/>
            <person name="Chen T."/>
            <person name="Wang W."/>
            <person name="Yang R."/>
        </authorList>
    </citation>
    <scope>NUCLEOTIDE SEQUENCE [LARGE SCALE GENOMIC DNA]</scope>
    <source>
        <strain evidence="2">TTIB1903HZAU</strain>
        <tissue evidence="2">Muscle</tissue>
    </source>
</reference>
<gene>
    <name evidence="2" type="ORF">E1301_Tti013765</name>
</gene>
<keyword evidence="1" id="KW-0812">Transmembrane</keyword>
<feature type="transmembrane region" description="Helical" evidence="1">
    <location>
        <begin position="130"/>
        <end position="154"/>
    </location>
</feature>
<feature type="transmembrane region" description="Helical" evidence="1">
    <location>
        <begin position="50"/>
        <end position="67"/>
    </location>
</feature>
<accession>A0A5A9NJR3</accession>
<sequence length="272" mass="29775">MKVEVKVTSTGTRDWADSKQHKPADIMIAYPAYQELPYEVSVFLKTKPRIFAVLEMLVSLVMMGLTITSTQYFLLPFPVFFILTGSIIVLAASKQNVCLVKTAQAFNYINIVVLTICFRSHLVFTLSWGVIGIVLIICDVLVLIFSIVIASASCSCCCRSKSRSVAVNHVTTAVPVNSVGLLNHSDPSASPQPVTSVMYLLPATYGQVPSLPPPNYGPMMPVPSTYYSPVPTAPPANYNGFPSSPPPAYDQASVFSLPQFQTQENQIHQYMK</sequence>
<organism evidence="2 3">
    <name type="scientific">Triplophysa tibetana</name>
    <dbReference type="NCBI Taxonomy" id="1572043"/>
    <lineage>
        <taxon>Eukaryota</taxon>
        <taxon>Metazoa</taxon>
        <taxon>Chordata</taxon>
        <taxon>Craniata</taxon>
        <taxon>Vertebrata</taxon>
        <taxon>Euteleostomi</taxon>
        <taxon>Actinopterygii</taxon>
        <taxon>Neopterygii</taxon>
        <taxon>Teleostei</taxon>
        <taxon>Ostariophysi</taxon>
        <taxon>Cypriniformes</taxon>
        <taxon>Nemacheilidae</taxon>
        <taxon>Triplophysa</taxon>
    </lineage>
</organism>
<protein>
    <submittedName>
        <fullName evidence="2">Uncharacterized protein</fullName>
    </submittedName>
</protein>
<keyword evidence="3" id="KW-1185">Reference proteome</keyword>
<dbReference type="AlphaFoldDB" id="A0A5A9NJR3"/>